<feature type="region of interest" description="Disordered" evidence="1">
    <location>
        <begin position="1"/>
        <end position="39"/>
    </location>
</feature>
<proteinExistence type="predicted"/>
<feature type="compositionally biased region" description="Polar residues" evidence="1">
    <location>
        <begin position="16"/>
        <end position="25"/>
    </location>
</feature>
<feature type="compositionally biased region" description="Basic and acidic residues" evidence="1">
    <location>
        <begin position="1"/>
        <end position="13"/>
    </location>
</feature>
<dbReference type="Gene3D" id="3.60.21.10">
    <property type="match status" value="1"/>
</dbReference>
<evidence type="ECO:0000313" key="3">
    <source>
        <dbReference type="EMBL" id="VFR24989.1"/>
    </source>
</evidence>
<name>A0A484PK25_9ZZZZ</name>
<dbReference type="GO" id="GO:0016787">
    <property type="term" value="F:hydrolase activity"/>
    <property type="evidence" value="ECO:0007669"/>
    <property type="project" value="InterPro"/>
</dbReference>
<feature type="compositionally biased region" description="Low complexity" evidence="1">
    <location>
        <begin position="29"/>
        <end position="39"/>
    </location>
</feature>
<dbReference type="EMBL" id="CAADHY010000018">
    <property type="protein sequence ID" value="VFR24989.1"/>
    <property type="molecule type" value="Genomic_DNA"/>
</dbReference>
<dbReference type="AlphaFoldDB" id="A0A484PK25"/>
<dbReference type="Gene3D" id="2.60.120.200">
    <property type="match status" value="1"/>
</dbReference>
<reference evidence="3" key="1">
    <citation type="submission" date="2019-03" db="EMBL/GenBank/DDBJ databases">
        <authorList>
            <person name="Danneels B."/>
        </authorList>
    </citation>
    <scope>NUCLEOTIDE SEQUENCE</scope>
</reference>
<dbReference type="InterPro" id="IPR013320">
    <property type="entry name" value="ConA-like_dom_sf"/>
</dbReference>
<dbReference type="Pfam" id="PF00149">
    <property type="entry name" value="Metallophos"/>
    <property type="match status" value="1"/>
</dbReference>
<evidence type="ECO:0000259" key="2">
    <source>
        <dbReference type="Pfam" id="PF00149"/>
    </source>
</evidence>
<dbReference type="InterPro" id="IPR004843">
    <property type="entry name" value="Calcineurin-like_PHP"/>
</dbReference>
<dbReference type="Pfam" id="PF13385">
    <property type="entry name" value="Laminin_G_3"/>
    <property type="match status" value="1"/>
</dbReference>
<feature type="domain" description="Calcineurin-like phosphoesterase" evidence="2">
    <location>
        <begin position="135"/>
        <end position="331"/>
    </location>
</feature>
<protein>
    <submittedName>
        <fullName evidence="3">Putative secreted protein</fullName>
    </submittedName>
</protein>
<dbReference type="InterPro" id="IPR051918">
    <property type="entry name" value="STPP_CPPED1"/>
</dbReference>
<accession>A0A484PK25</accession>
<dbReference type="PANTHER" id="PTHR43143">
    <property type="entry name" value="METALLOPHOSPHOESTERASE, CALCINEURIN SUPERFAMILY"/>
    <property type="match status" value="1"/>
</dbReference>
<dbReference type="SUPFAM" id="SSF49899">
    <property type="entry name" value="Concanavalin A-like lectins/glucanases"/>
    <property type="match status" value="1"/>
</dbReference>
<sequence>MSRRPINQDEPARAETQASNAQQDARTLPAVSSSAPPVVTVNPLRRALLKLGASSWLLPSMGAAGLLSACGGSDNDDPPTGTPGEPQPDPETPIEDGRISSFGLAVLPDTQFYSRYSTVDTGNQFDALYGSEPFRAQTQWIVDNAQALKVPFVIHVGDIVDRATVQAEWEVADAAMKVLEDGGVPYSILAGNHDVRSPIGYGDDPVNGTDEDRDLAMEPYLDWFSAARAASQPTFGQRDASGFHEYHIFTAEGQRFLVLSMSWRASDAALAWARQVLRDHPTLPAILVNHDLLNIDRDGVSPLETPYGLMLWDKLIRDNDQIFMTLNGHFHGTAHLTKLNDFGNAVEQMVIDFQMAYQGGNGLMRFYEFDLTGNRIKALSFSPWVPQKPADKLNEFDQAMLTGPNEQFEIEMHFAQRFARFNPEFAAAEPSNLPLAEAATALVLGNFQDLEPPVRTPAADADDYPKIAETLAHWRFVGAAGNAVADGATVADLSGNGNDLTRGALNVPPTNTAQLSDLQWVGDKHFLSASPGSVSFRNASGAPRLSYFHTAAGAPLNAETFDSGYTVEAFVKLDKNWTADTNAWMNIMTRGGRRGNIPGFSGGPQSPPLQFAISNLREVQWEVATQDNKASRTNWSGEIMLDTWLHIAIVNDPATRATTMYVEGAPVLRNAVDGSGLATLDEPWYVGAGFWDAGPPSNGFLGDISEIRVVSRPLAPAEWLTARETR</sequence>
<gene>
    <name evidence="3" type="ORF">AMP9_1839</name>
</gene>
<dbReference type="PANTHER" id="PTHR43143:SF5">
    <property type="entry name" value="SECRETED PROTEIN"/>
    <property type="match status" value="1"/>
</dbReference>
<evidence type="ECO:0000256" key="1">
    <source>
        <dbReference type="SAM" id="MobiDB-lite"/>
    </source>
</evidence>
<dbReference type="InterPro" id="IPR029052">
    <property type="entry name" value="Metallo-depent_PP-like"/>
</dbReference>
<organism evidence="3">
    <name type="scientific">plant metagenome</name>
    <dbReference type="NCBI Taxonomy" id="1297885"/>
    <lineage>
        <taxon>unclassified sequences</taxon>
        <taxon>metagenomes</taxon>
        <taxon>organismal metagenomes</taxon>
    </lineage>
</organism>
<dbReference type="SUPFAM" id="SSF56300">
    <property type="entry name" value="Metallo-dependent phosphatases"/>
    <property type="match status" value="1"/>
</dbReference>
<feature type="region of interest" description="Disordered" evidence="1">
    <location>
        <begin position="68"/>
        <end position="97"/>
    </location>
</feature>